<evidence type="ECO:0000256" key="1">
    <source>
        <dbReference type="SAM" id="SignalP"/>
    </source>
</evidence>
<feature type="chain" id="PRO_5032854909" evidence="1">
    <location>
        <begin position="26"/>
        <end position="304"/>
    </location>
</feature>
<organism evidence="2 3">
    <name type="scientific">Zoogloea dura</name>
    <dbReference type="NCBI Taxonomy" id="2728840"/>
    <lineage>
        <taxon>Bacteria</taxon>
        <taxon>Pseudomonadati</taxon>
        <taxon>Pseudomonadota</taxon>
        <taxon>Betaproteobacteria</taxon>
        <taxon>Rhodocyclales</taxon>
        <taxon>Zoogloeaceae</taxon>
        <taxon>Zoogloea</taxon>
    </lineage>
</organism>
<keyword evidence="1" id="KW-0732">Signal</keyword>
<proteinExistence type="predicted"/>
<dbReference type="AlphaFoldDB" id="A0A848G7U9"/>
<name>A0A848G7U9_9RHOO</name>
<protein>
    <submittedName>
        <fullName evidence="2">Transporter</fullName>
    </submittedName>
</protein>
<dbReference type="Pfam" id="PF13557">
    <property type="entry name" value="Phenol_MetA_deg"/>
    <property type="match status" value="1"/>
</dbReference>
<reference evidence="2 3" key="1">
    <citation type="submission" date="2020-04" db="EMBL/GenBank/DDBJ databases">
        <title>Zoogloea sp. G-4-1-14 isolated from soil.</title>
        <authorList>
            <person name="Dahal R.H."/>
        </authorList>
    </citation>
    <scope>NUCLEOTIDE SEQUENCE [LARGE SCALE GENOMIC DNA]</scope>
    <source>
        <strain evidence="2 3">G-4-1-14</strain>
    </source>
</reference>
<comment type="caution">
    <text evidence="2">The sequence shown here is derived from an EMBL/GenBank/DDBJ whole genome shotgun (WGS) entry which is preliminary data.</text>
</comment>
<feature type="signal peptide" evidence="1">
    <location>
        <begin position="1"/>
        <end position="25"/>
    </location>
</feature>
<sequence length="304" mass="33062">MKKSTVVFAALISLGLSASPRLSTAAENGATNWPLGVNTILPALLPPPGGTQFYSYTVRYSANTFVDGKGRSAIPGFSLTQYAQALRFVHTWDYQTEGGVRFSSGAIPSADHTRLRIGGTRDEATGFNQIYLTPLYLTYSPSPALHLLAGFSGFVPLGDADKNSLANTTNNYRSYVQEFGLTWFVSPAWEVSLSPTLSFNERNRTTRYRSGNVLNTDFSVGYRPASMPQLQLSLAGYHTYQFSDDSAEGGPVAGGNRLRKLGLGPQVFYAFDKASGIVVKALREVEVENGPKGNSLWLQFTMPL</sequence>
<evidence type="ECO:0000313" key="2">
    <source>
        <dbReference type="EMBL" id="NML27479.1"/>
    </source>
</evidence>
<keyword evidence="3" id="KW-1185">Reference proteome</keyword>
<dbReference type="EMBL" id="JABBGA010000015">
    <property type="protein sequence ID" value="NML27479.1"/>
    <property type="molecule type" value="Genomic_DNA"/>
</dbReference>
<accession>A0A848G7U9</accession>
<evidence type="ECO:0000313" key="3">
    <source>
        <dbReference type="Proteomes" id="UP000580043"/>
    </source>
</evidence>
<dbReference type="RefSeq" id="WP_169147016.1">
    <property type="nucleotide sequence ID" value="NZ_JABBGA010000015.1"/>
</dbReference>
<dbReference type="InterPro" id="IPR025737">
    <property type="entry name" value="FApF"/>
</dbReference>
<dbReference type="Proteomes" id="UP000580043">
    <property type="component" value="Unassembled WGS sequence"/>
</dbReference>
<gene>
    <name evidence="2" type="ORF">HHL15_17115</name>
</gene>